<evidence type="ECO:0000313" key="1">
    <source>
        <dbReference type="EMBL" id="ETR67241.1"/>
    </source>
</evidence>
<evidence type="ECO:0000313" key="2">
    <source>
        <dbReference type="Proteomes" id="UP000189670"/>
    </source>
</evidence>
<reference evidence="2" key="1">
    <citation type="submission" date="2012-11" db="EMBL/GenBank/DDBJ databases">
        <authorList>
            <person name="Lucero-Rivera Y.E."/>
            <person name="Tovar-Ramirez D."/>
        </authorList>
    </citation>
    <scope>NUCLEOTIDE SEQUENCE [LARGE SCALE GENOMIC DNA]</scope>
    <source>
        <strain evidence="2">Araruama</strain>
    </source>
</reference>
<comment type="caution">
    <text evidence="1">The sequence shown here is derived from an EMBL/GenBank/DDBJ whole genome shotgun (WGS) entry which is preliminary data.</text>
</comment>
<gene>
    <name evidence="1" type="ORF">OMM_11814</name>
</gene>
<dbReference type="AlphaFoldDB" id="A0A1V1NXG2"/>
<organism evidence="1 2">
    <name type="scientific">Candidatus Magnetoglobus multicellularis str. Araruama</name>
    <dbReference type="NCBI Taxonomy" id="890399"/>
    <lineage>
        <taxon>Bacteria</taxon>
        <taxon>Pseudomonadati</taxon>
        <taxon>Thermodesulfobacteriota</taxon>
        <taxon>Desulfobacteria</taxon>
        <taxon>Desulfobacterales</taxon>
        <taxon>Desulfobacteraceae</taxon>
        <taxon>Candidatus Magnetoglobus</taxon>
    </lineage>
</organism>
<proteinExistence type="predicted"/>
<sequence>MNAMDIHGYTCQSMVETDFSYPQDNSGKLSQLGHNIKDFFLYKVLPKKSHLRKVLEEIHRNDKYFIEISRGCVGNCSYCIEKRVTANTVISRPMTNSGHY</sequence>
<name>A0A1V1NXG2_9BACT</name>
<protein>
    <submittedName>
        <fullName evidence="1">Uncharacterized protein</fullName>
    </submittedName>
</protein>
<dbReference type="EMBL" id="ATBP01001487">
    <property type="protein sequence ID" value="ETR67241.1"/>
    <property type="molecule type" value="Genomic_DNA"/>
</dbReference>
<dbReference type="Proteomes" id="UP000189670">
    <property type="component" value="Unassembled WGS sequence"/>
</dbReference>
<accession>A0A1V1NXG2</accession>